<feature type="compositionally biased region" description="Acidic residues" evidence="1">
    <location>
        <begin position="323"/>
        <end position="346"/>
    </location>
</feature>
<feature type="domain" description="ORC1/DEAH AAA+ ATPase" evidence="2">
    <location>
        <begin position="45"/>
        <end position="176"/>
    </location>
</feature>
<protein>
    <submittedName>
        <fullName evidence="3">Type II secretory pathway predicted ATPase ExeA</fullName>
    </submittedName>
</protein>
<dbReference type="PANTHER" id="PTHR35894">
    <property type="entry name" value="GENERAL SECRETION PATHWAY PROTEIN A-RELATED"/>
    <property type="match status" value="1"/>
</dbReference>
<evidence type="ECO:0000256" key="1">
    <source>
        <dbReference type="SAM" id="MobiDB-lite"/>
    </source>
</evidence>
<organism evidence="3 4">
    <name type="scientific">Aporhodopirellula rubra</name>
    <dbReference type="NCBI Taxonomy" id="980271"/>
    <lineage>
        <taxon>Bacteria</taxon>
        <taxon>Pseudomonadati</taxon>
        <taxon>Planctomycetota</taxon>
        <taxon>Planctomycetia</taxon>
        <taxon>Pirellulales</taxon>
        <taxon>Pirellulaceae</taxon>
        <taxon>Aporhodopirellula</taxon>
    </lineage>
</organism>
<comment type="caution">
    <text evidence="3">The sequence shown here is derived from an EMBL/GenBank/DDBJ whole genome shotgun (WGS) entry which is preliminary data.</text>
</comment>
<dbReference type="Pfam" id="PF13401">
    <property type="entry name" value="AAA_22"/>
    <property type="match status" value="1"/>
</dbReference>
<dbReference type="RefSeq" id="WP_221225144.1">
    <property type="nucleotide sequence ID" value="NZ_JACHXU010000011.1"/>
</dbReference>
<accession>A0A7W5E1E8</accession>
<dbReference type="AlphaFoldDB" id="A0A7W5E1E8"/>
<reference evidence="3 4" key="1">
    <citation type="submission" date="2020-08" db="EMBL/GenBank/DDBJ databases">
        <title>Genomic Encyclopedia of Type Strains, Phase III (KMG-III): the genomes of soil and plant-associated and newly described type strains.</title>
        <authorList>
            <person name="Whitman W."/>
        </authorList>
    </citation>
    <scope>NUCLEOTIDE SEQUENCE [LARGE SCALE GENOMIC DNA]</scope>
    <source>
        <strain evidence="3 4">CECT 8075</strain>
    </source>
</reference>
<feature type="region of interest" description="Disordered" evidence="1">
    <location>
        <begin position="323"/>
        <end position="364"/>
    </location>
</feature>
<dbReference type="SUPFAM" id="SSF52540">
    <property type="entry name" value="P-loop containing nucleoside triphosphate hydrolases"/>
    <property type="match status" value="1"/>
</dbReference>
<gene>
    <name evidence="3" type="ORF">FHS27_003352</name>
</gene>
<name>A0A7W5E1E8_9BACT</name>
<dbReference type="GO" id="GO:0016887">
    <property type="term" value="F:ATP hydrolysis activity"/>
    <property type="evidence" value="ECO:0007669"/>
    <property type="project" value="InterPro"/>
</dbReference>
<dbReference type="InterPro" id="IPR052026">
    <property type="entry name" value="ExeA_AAA_ATPase_DNA-bind"/>
</dbReference>
<feature type="compositionally biased region" description="Basic and acidic residues" evidence="1">
    <location>
        <begin position="347"/>
        <end position="357"/>
    </location>
</feature>
<evidence type="ECO:0000259" key="2">
    <source>
        <dbReference type="Pfam" id="PF13401"/>
    </source>
</evidence>
<dbReference type="InterPro" id="IPR027417">
    <property type="entry name" value="P-loop_NTPase"/>
</dbReference>
<sequence length="588" mass="63685">MSSVETQFHVPPFPPFPSAERYVRVGSQDDALQRVRRAVEAWEAISLVIGPPGTGKSLICQVLQQHFARDREVIVFGDATLESPQSLQRHLLSRLDRIRGIAPTPVAVGDDPQLAIIERIAGSSKEFAGLLLLVDEAQTLKPEVLETIRILTNVMSGGRPRVSAVLLGGPKLDETLALPSLDALVQRVSTRCYVHPLSSDETVQYVQQTIQNCASAAKVGIEESAIRSIHRACSGVPRLVNQLMTATIEFATSRGHGQITDQTVDHAWAVLQQLPSPLMEEPELSRPVSSVEFGPLCDEDNAIEFGPMTDSPGMIESSSIEFETELETENTEPETAFEDSTDEEPAREESVALKAESETGNCGENCGGNGDCNPESCDASECQSGCAKTEQATNTDFTMQTEVAIACDSDVAFESVSYDCGATGTFDYDEQVEASDETEEPVYAETKPVIAFETPSPNELFGEFDEEEPVVAKLGDDSAIACETSATCQSAEAPEQNAGEEQHGEDLESSLHREILSLRGDASAPVLWMEDGEPDPLVDDDRDMLVIEDDVEVEEAITVGEAKTDETPGTPVAVDFQSMLAKMRSPKR</sequence>
<dbReference type="Gene3D" id="1.10.8.60">
    <property type="match status" value="1"/>
</dbReference>
<dbReference type="Proteomes" id="UP000536179">
    <property type="component" value="Unassembled WGS sequence"/>
</dbReference>
<dbReference type="PANTHER" id="PTHR35894:SF1">
    <property type="entry name" value="PHOSPHORIBULOKINASE _ URIDINE KINASE FAMILY"/>
    <property type="match status" value="1"/>
</dbReference>
<dbReference type="Gene3D" id="3.40.50.300">
    <property type="entry name" value="P-loop containing nucleotide triphosphate hydrolases"/>
    <property type="match status" value="1"/>
</dbReference>
<dbReference type="InterPro" id="IPR049945">
    <property type="entry name" value="AAA_22"/>
</dbReference>
<evidence type="ECO:0000313" key="4">
    <source>
        <dbReference type="Proteomes" id="UP000536179"/>
    </source>
</evidence>
<keyword evidence="4" id="KW-1185">Reference proteome</keyword>
<dbReference type="EMBL" id="JACHXU010000011">
    <property type="protein sequence ID" value="MBB3207527.1"/>
    <property type="molecule type" value="Genomic_DNA"/>
</dbReference>
<evidence type="ECO:0000313" key="3">
    <source>
        <dbReference type="EMBL" id="MBB3207527.1"/>
    </source>
</evidence>
<proteinExistence type="predicted"/>